<proteinExistence type="predicted"/>
<dbReference type="EMBL" id="CP000383">
    <property type="protein sequence ID" value="ABG60782.1"/>
    <property type="molecule type" value="Genomic_DNA"/>
</dbReference>
<sequence length="52" mass="6081">MIKNHVIKNKKIQNGNDITLIYFPVINNAQIGCTFVMLINNKLYKTKNNKHH</sequence>
<dbReference type="KEGG" id="chu:CHU_3549"/>
<gene>
    <name evidence="2" type="ordered locus">CHU_3549</name>
</gene>
<accession>A0A6N4SWR1</accession>
<protein>
    <submittedName>
        <fullName evidence="2">Uncharacterized protein</fullName>
    </submittedName>
</protein>
<evidence type="ECO:0000313" key="3">
    <source>
        <dbReference type="Proteomes" id="UP000001822"/>
    </source>
</evidence>
<keyword evidence="3" id="KW-1185">Reference proteome</keyword>
<keyword evidence="1" id="KW-0472">Membrane</keyword>
<reference evidence="2 3" key="1">
    <citation type="journal article" date="2007" name="Appl. Environ. Microbiol.">
        <title>Genome sequence of the cellulolytic gliding bacterium Cytophaga hutchinsonii.</title>
        <authorList>
            <person name="Xie G."/>
            <person name="Bruce D.C."/>
            <person name="Challacombe J.F."/>
            <person name="Chertkov O."/>
            <person name="Detter J.C."/>
            <person name="Gilna P."/>
            <person name="Han C.S."/>
            <person name="Lucas S."/>
            <person name="Misra M."/>
            <person name="Myers G.L."/>
            <person name="Richardson P."/>
            <person name="Tapia R."/>
            <person name="Thayer N."/>
            <person name="Thompson L.S."/>
            <person name="Brettin T.S."/>
            <person name="Henrissat B."/>
            <person name="Wilson D.B."/>
            <person name="McBride M.J."/>
        </authorList>
    </citation>
    <scope>NUCLEOTIDE SEQUENCE [LARGE SCALE GENOMIC DNA]</scope>
    <source>
        <strain evidence="3">ATCC 33406 / DSM 1761 / CIP 103989 / NBRC 15051 / NCIMB 9469 / D465</strain>
    </source>
</reference>
<keyword evidence="1" id="KW-0812">Transmembrane</keyword>
<dbReference type="AlphaFoldDB" id="A0A6N4SWR1"/>
<name>A0A6N4SWR1_CYTH3</name>
<dbReference type="Proteomes" id="UP000001822">
    <property type="component" value="Chromosome"/>
</dbReference>
<feature type="transmembrane region" description="Helical" evidence="1">
    <location>
        <begin position="20"/>
        <end position="40"/>
    </location>
</feature>
<organism evidence="2 3">
    <name type="scientific">Cytophaga hutchinsonii (strain ATCC 33406 / DSM 1761 / CIP 103989 / NBRC 15051 / NCIMB 9469 / D465)</name>
    <dbReference type="NCBI Taxonomy" id="269798"/>
    <lineage>
        <taxon>Bacteria</taxon>
        <taxon>Pseudomonadati</taxon>
        <taxon>Bacteroidota</taxon>
        <taxon>Cytophagia</taxon>
        <taxon>Cytophagales</taxon>
        <taxon>Cytophagaceae</taxon>
        <taxon>Cytophaga</taxon>
    </lineage>
</organism>
<evidence type="ECO:0000313" key="2">
    <source>
        <dbReference type="EMBL" id="ABG60782.1"/>
    </source>
</evidence>
<evidence type="ECO:0000256" key="1">
    <source>
        <dbReference type="SAM" id="Phobius"/>
    </source>
</evidence>
<keyword evidence="1" id="KW-1133">Transmembrane helix</keyword>